<organism evidence="2 3">
    <name type="scientific">Desulfobulbus propionicus (strain ATCC 33891 / DSM 2032 / VKM B-1956 / 1pr3)</name>
    <dbReference type="NCBI Taxonomy" id="577650"/>
    <lineage>
        <taxon>Bacteria</taxon>
        <taxon>Pseudomonadati</taxon>
        <taxon>Thermodesulfobacteriota</taxon>
        <taxon>Desulfobulbia</taxon>
        <taxon>Desulfobulbales</taxon>
        <taxon>Desulfobulbaceae</taxon>
        <taxon>Desulfobulbus</taxon>
    </lineage>
</organism>
<dbReference type="EMBL" id="CP002364">
    <property type="protein sequence ID" value="ADW18310.1"/>
    <property type="molecule type" value="Genomic_DNA"/>
</dbReference>
<dbReference type="SUPFAM" id="SSF160214">
    <property type="entry name" value="FlaG-like"/>
    <property type="match status" value="1"/>
</dbReference>
<keyword evidence="2" id="KW-0966">Cell projection</keyword>
<keyword evidence="2" id="KW-0282">Flagellum</keyword>
<dbReference type="Gene3D" id="3.30.160.170">
    <property type="entry name" value="FlaG-like"/>
    <property type="match status" value="1"/>
</dbReference>
<dbReference type="PANTHER" id="PTHR37166:SF1">
    <property type="entry name" value="PROTEIN FLAG"/>
    <property type="match status" value="1"/>
</dbReference>
<accession>A0A7U3YMX4</accession>
<evidence type="ECO:0000313" key="3">
    <source>
        <dbReference type="Proteomes" id="UP000006365"/>
    </source>
</evidence>
<dbReference type="RefSeq" id="WP_015724849.1">
    <property type="nucleotide sequence ID" value="NC_014972.1"/>
</dbReference>
<dbReference type="Proteomes" id="UP000006365">
    <property type="component" value="Chromosome"/>
</dbReference>
<dbReference type="InterPro" id="IPR005186">
    <property type="entry name" value="FlaG"/>
</dbReference>
<keyword evidence="3" id="KW-1185">Reference proteome</keyword>
<reference evidence="2 3" key="1">
    <citation type="journal article" date="2011" name="Stand. Genomic Sci.">
        <title>Complete genome sequence of Desulfobulbus propionicus type strain (1pr3).</title>
        <authorList>
            <person name="Pagani I."/>
            <person name="Lapidus A."/>
            <person name="Nolan M."/>
            <person name="Lucas S."/>
            <person name="Hammon N."/>
            <person name="Deshpande S."/>
            <person name="Cheng J.F."/>
            <person name="Chertkov O."/>
            <person name="Davenport K."/>
            <person name="Tapia R."/>
            <person name="Han C."/>
            <person name="Goodwin L."/>
            <person name="Pitluck S."/>
            <person name="Liolios K."/>
            <person name="Mavromatis K."/>
            <person name="Ivanova N."/>
            <person name="Mikhailova N."/>
            <person name="Pati A."/>
            <person name="Chen A."/>
            <person name="Palaniappan K."/>
            <person name="Land M."/>
            <person name="Hauser L."/>
            <person name="Chang Y.J."/>
            <person name="Jeffries C.D."/>
            <person name="Detter J.C."/>
            <person name="Brambilla E."/>
            <person name="Kannan K.P."/>
            <person name="Djao O.D."/>
            <person name="Rohde M."/>
            <person name="Pukall R."/>
            <person name="Spring S."/>
            <person name="Goker M."/>
            <person name="Sikorski J."/>
            <person name="Woyke T."/>
            <person name="Bristow J."/>
            <person name="Eisen J.A."/>
            <person name="Markowitz V."/>
            <person name="Hugenholtz P."/>
            <person name="Kyrpides N.C."/>
            <person name="Klenk H.P."/>
        </authorList>
    </citation>
    <scope>NUCLEOTIDE SEQUENCE [LARGE SCALE GENOMIC DNA]</scope>
    <source>
        <strain evidence="3">ATCC 33891 / DSM 2032 / 1pr3</strain>
    </source>
</reference>
<protein>
    <submittedName>
        <fullName evidence="2">Flagellar protein FlaG protein</fullName>
    </submittedName>
</protein>
<name>A0A7U3YMX4_DESPD</name>
<sequence length="115" mass="12865">MNIEALGTTGASPPRVNESAQQVERRRQDSQQQSPLGSEKESKLHPEELLNQIKSITENGLYSVRFERDSGTEELIVKIVDSDTDEVIRQIPPEELINLSKHLKELSGNLVNTVS</sequence>
<dbReference type="Pfam" id="PF03646">
    <property type="entry name" value="FlaG"/>
    <property type="match status" value="1"/>
</dbReference>
<keyword evidence="2" id="KW-0969">Cilium</keyword>
<feature type="compositionally biased region" description="Basic and acidic residues" evidence="1">
    <location>
        <begin position="38"/>
        <end position="48"/>
    </location>
</feature>
<evidence type="ECO:0000256" key="1">
    <source>
        <dbReference type="SAM" id="MobiDB-lite"/>
    </source>
</evidence>
<feature type="region of interest" description="Disordered" evidence="1">
    <location>
        <begin position="1"/>
        <end position="50"/>
    </location>
</feature>
<dbReference type="PANTHER" id="PTHR37166">
    <property type="entry name" value="PROTEIN FLAG"/>
    <property type="match status" value="1"/>
</dbReference>
<evidence type="ECO:0000313" key="2">
    <source>
        <dbReference type="EMBL" id="ADW18310.1"/>
    </source>
</evidence>
<gene>
    <name evidence="2" type="ordered locus">Despr_2165</name>
</gene>
<dbReference type="KEGG" id="dpr:Despr_2165"/>
<dbReference type="InterPro" id="IPR035924">
    <property type="entry name" value="FlaG-like_sf"/>
</dbReference>
<proteinExistence type="predicted"/>
<dbReference type="AlphaFoldDB" id="A0A7U3YMX4"/>